<accession>B9FVP6</accession>
<evidence type="ECO:0000256" key="1">
    <source>
        <dbReference type="SAM" id="MobiDB-lite"/>
    </source>
</evidence>
<reference evidence="2" key="2">
    <citation type="submission" date="2008-12" db="EMBL/GenBank/DDBJ databases">
        <title>Improved gene annotation of the rice (Oryza sativa) genomes.</title>
        <authorList>
            <person name="Wang J."/>
            <person name="Li R."/>
            <person name="Fan W."/>
            <person name="Huang Q."/>
            <person name="Zhang J."/>
            <person name="Zhou Y."/>
            <person name="Hu Y."/>
            <person name="Zi S."/>
            <person name="Li J."/>
            <person name="Ni P."/>
            <person name="Zheng H."/>
            <person name="Zhang Y."/>
            <person name="Zhao M."/>
            <person name="Hao Q."/>
            <person name="McDermott J."/>
            <person name="Samudrala R."/>
            <person name="Kristiansen K."/>
            <person name="Wong G.K.-S."/>
        </authorList>
    </citation>
    <scope>NUCLEOTIDE SEQUENCE</scope>
</reference>
<reference evidence="2" key="1">
    <citation type="journal article" date="2005" name="PLoS Biol.">
        <title>The genomes of Oryza sativa: a history of duplications.</title>
        <authorList>
            <person name="Yu J."/>
            <person name="Wang J."/>
            <person name="Lin W."/>
            <person name="Li S."/>
            <person name="Li H."/>
            <person name="Zhou J."/>
            <person name="Ni P."/>
            <person name="Dong W."/>
            <person name="Hu S."/>
            <person name="Zeng C."/>
            <person name="Zhang J."/>
            <person name="Zhang Y."/>
            <person name="Li R."/>
            <person name="Xu Z."/>
            <person name="Li S."/>
            <person name="Li X."/>
            <person name="Zheng H."/>
            <person name="Cong L."/>
            <person name="Lin L."/>
            <person name="Yin J."/>
            <person name="Geng J."/>
            <person name="Li G."/>
            <person name="Shi J."/>
            <person name="Liu J."/>
            <person name="Lv H."/>
            <person name="Li J."/>
            <person name="Wang J."/>
            <person name="Deng Y."/>
            <person name="Ran L."/>
            <person name="Shi X."/>
            <person name="Wang X."/>
            <person name="Wu Q."/>
            <person name="Li C."/>
            <person name="Ren X."/>
            <person name="Wang J."/>
            <person name="Wang X."/>
            <person name="Li D."/>
            <person name="Liu D."/>
            <person name="Zhang X."/>
            <person name="Ji Z."/>
            <person name="Zhao W."/>
            <person name="Sun Y."/>
            <person name="Zhang Z."/>
            <person name="Bao J."/>
            <person name="Han Y."/>
            <person name="Dong L."/>
            <person name="Ji J."/>
            <person name="Chen P."/>
            <person name="Wu S."/>
            <person name="Liu J."/>
            <person name="Xiao Y."/>
            <person name="Bu D."/>
            <person name="Tan J."/>
            <person name="Yang L."/>
            <person name="Ye C."/>
            <person name="Zhang J."/>
            <person name="Xu J."/>
            <person name="Zhou Y."/>
            <person name="Yu Y."/>
            <person name="Zhang B."/>
            <person name="Zhuang S."/>
            <person name="Wei H."/>
            <person name="Liu B."/>
            <person name="Lei M."/>
            <person name="Yu H."/>
            <person name="Li Y."/>
            <person name="Xu H."/>
            <person name="Wei S."/>
            <person name="He X."/>
            <person name="Fang L."/>
            <person name="Zhang Z."/>
            <person name="Zhang Y."/>
            <person name="Huang X."/>
            <person name="Su Z."/>
            <person name="Tong W."/>
            <person name="Li J."/>
            <person name="Tong Z."/>
            <person name="Li S."/>
            <person name="Ye J."/>
            <person name="Wang L."/>
            <person name="Fang L."/>
            <person name="Lei T."/>
            <person name="Chen C."/>
            <person name="Chen H."/>
            <person name="Xu Z."/>
            <person name="Li H."/>
            <person name="Huang H."/>
            <person name="Zhang F."/>
            <person name="Xu H."/>
            <person name="Li N."/>
            <person name="Zhao C."/>
            <person name="Li S."/>
            <person name="Dong L."/>
            <person name="Huang Y."/>
            <person name="Li L."/>
            <person name="Xi Y."/>
            <person name="Qi Q."/>
            <person name="Li W."/>
            <person name="Zhang B."/>
            <person name="Hu W."/>
            <person name="Zhang Y."/>
            <person name="Tian X."/>
            <person name="Jiao Y."/>
            <person name="Liang X."/>
            <person name="Jin J."/>
            <person name="Gao L."/>
            <person name="Zheng W."/>
            <person name="Hao B."/>
            <person name="Liu S."/>
            <person name="Wang W."/>
            <person name="Yuan L."/>
            <person name="Cao M."/>
            <person name="McDermott J."/>
            <person name="Samudrala R."/>
            <person name="Wang J."/>
            <person name="Wong G.K."/>
            <person name="Yang H."/>
        </authorList>
    </citation>
    <scope>NUCLEOTIDE SEQUENCE [LARGE SCALE GENOMIC DNA]</scope>
</reference>
<name>B9FVP6_ORYSJ</name>
<dbReference type="AlphaFoldDB" id="B9FVP6"/>
<sequence>MTTRRDAPAEVVFEKHGKGIHNRSEVAYAGKPNNDLPSELLAHRFRIFRFPPARGAGASAPLKTRRKKAWLRLQGAPSAGDGDDDGHANTLLRVGSMPKTMLSYEDNNNGLLSDEDTICISPAPREQ</sequence>
<gene>
    <name evidence="2" type="ORF">OsJ_23225</name>
</gene>
<organism evidence="2">
    <name type="scientific">Oryza sativa subsp. japonica</name>
    <name type="common">Rice</name>
    <dbReference type="NCBI Taxonomy" id="39947"/>
    <lineage>
        <taxon>Eukaryota</taxon>
        <taxon>Viridiplantae</taxon>
        <taxon>Streptophyta</taxon>
        <taxon>Embryophyta</taxon>
        <taxon>Tracheophyta</taxon>
        <taxon>Spermatophyta</taxon>
        <taxon>Magnoliopsida</taxon>
        <taxon>Liliopsida</taxon>
        <taxon>Poales</taxon>
        <taxon>Poaceae</taxon>
        <taxon>BOP clade</taxon>
        <taxon>Oryzoideae</taxon>
        <taxon>Oryzeae</taxon>
        <taxon>Oryzinae</taxon>
        <taxon>Oryza</taxon>
        <taxon>Oryza sativa</taxon>
    </lineage>
</organism>
<proteinExistence type="predicted"/>
<dbReference type="EMBL" id="CM000144">
    <property type="protein sequence ID" value="EEE66633.1"/>
    <property type="molecule type" value="Genomic_DNA"/>
</dbReference>
<feature type="region of interest" description="Disordered" evidence="1">
    <location>
        <begin position="105"/>
        <end position="127"/>
    </location>
</feature>
<evidence type="ECO:0000313" key="2">
    <source>
        <dbReference type="EMBL" id="EEE66633.1"/>
    </source>
</evidence>
<protein>
    <submittedName>
        <fullName evidence="2">Uncharacterized protein</fullName>
    </submittedName>
</protein>
<dbReference type="Proteomes" id="UP000007752">
    <property type="component" value="Chromosome 7"/>
</dbReference>